<evidence type="ECO:0000256" key="1">
    <source>
        <dbReference type="SAM" id="Coils"/>
    </source>
</evidence>
<feature type="non-terminal residue" evidence="3">
    <location>
        <position position="295"/>
    </location>
</feature>
<organism evidence="3 4">
    <name type="scientific">Ensete ventricosum</name>
    <name type="common">Abyssinian banana</name>
    <name type="synonym">Musa ensete</name>
    <dbReference type="NCBI Taxonomy" id="4639"/>
    <lineage>
        <taxon>Eukaryota</taxon>
        <taxon>Viridiplantae</taxon>
        <taxon>Streptophyta</taxon>
        <taxon>Embryophyta</taxon>
        <taxon>Tracheophyta</taxon>
        <taxon>Spermatophyta</taxon>
        <taxon>Magnoliopsida</taxon>
        <taxon>Liliopsida</taxon>
        <taxon>Zingiberales</taxon>
        <taxon>Musaceae</taxon>
        <taxon>Ensete</taxon>
    </lineage>
</organism>
<comment type="caution">
    <text evidence="3">The sequence shown here is derived from an EMBL/GenBank/DDBJ whole genome shotgun (WGS) entry which is preliminary data.</text>
</comment>
<feature type="compositionally biased region" description="Polar residues" evidence="2">
    <location>
        <begin position="262"/>
        <end position="272"/>
    </location>
</feature>
<protein>
    <submittedName>
        <fullName evidence="3">Uncharacterized protein</fullName>
    </submittedName>
</protein>
<evidence type="ECO:0000256" key="2">
    <source>
        <dbReference type="SAM" id="MobiDB-lite"/>
    </source>
</evidence>
<name>A0A426YAN6_ENSVE</name>
<proteinExistence type="predicted"/>
<evidence type="ECO:0000313" key="4">
    <source>
        <dbReference type="Proteomes" id="UP000287651"/>
    </source>
</evidence>
<dbReference type="Proteomes" id="UP000287651">
    <property type="component" value="Unassembled WGS sequence"/>
</dbReference>
<keyword evidence="1" id="KW-0175">Coiled coil</keyword>
<feature type="region of interest" description="Disordered" evidence="2">
    <location>
        <begin position="259"/>
        <end position="295"/>
    </location>
</feature>
<evidence type="ECO:0000313" key="3">
    <source>
        <dbReference type="EMBL" id="RRT48750.1"/>
    </source>
</evidence>
<feature type="coiled-coil region" evidence="1">
    <location>
        <begin position="177"/>
        <end position="215"/>
    </location>
</feature>
<gene>
    <name evidence="3" type="ORF">B296_00051266</name>
</gene>
<feature type="compositionally biased region" description="Low complexity" evidence="2">
    <location>
        <begin position="276"/>
        <end position="295"/>
    </location>
</feature>
<dbReference type="EMBL" id="AMZH03013753">
    <property type="protein sequence ID" value="RRT48750.1"/>
    <property type="molecule type" value="Genomic_DNA"/>
</dbReference>
<sequence>MMRNDRPCRMVLISGDIPAHSMLSVPLGSTVEIGVSPRGNEATPGGDEVSFSREAWRSLNHSLLSQNKKLAEEASYAKELASAAAVELKNLAEEVTKLSLQNARQAKELLAAQDLAAHSKTANGTMRRFPENKIDGIKLGRRSRPPSRSGDFGNTVFNDVENWNLDLDDIRMELQARKQKEAALETALAEKEHLEEEYKRKLEEAKKREMSLENDLAGMWVLVAKLKKGAFGSLGLNSDQRSTNPVDLMDDLKLSNDKHNCSLHQGRQTTDSFVKPNNEQSNQNQELEPLLVRLK</sequence>
<accession>A0A426YAN6</accession>
<reference evidence="3 4" key="1">
    <citation type="journal article" date="2014" name="Agronomy (Basel)">
        <title>A Draft Genome Sequence for Ensete ventricosum, the Drought-Tolerant Tree Against Hunger.</title>
        <authorList>
            <person name="Harrison J."/>
            <person name="Moore K.A."/>
            <person name="Paszkiewicz K."/>
            <person name="Jones T."/>
            <person name="Grant M."/>
            <person name="Ambacheew D."/>
            <person name="Muzemil S."/>
            <person name="Studholme D.J."/>
        </authorList>
    </citation>
    <scope>NUCLEOTIDE SEQUENCE [LARGE SCALE GENOMIC DNA]</scope>
</reference>
<dbReference type="AlphaFoldDB" id="A0A426YAN6"/>